<accession>C1FGD6</accession>
<dbReference type="InParanoid" id="C1FGD6"/>
<feature type="compositionally biased region" description="Polar residues" evidence="1">
    <location>
        <begin position="1"/>
        <end position="15"/>
    </location>
</feature>
<proteinExistence type="predicted"/>
<dbReference type="EMBL" id="CP001575">
    <property type="protein sequence ID" value="ACO69528.1"/>
    <property type="molecule type" value="Genomic_DNA"/>
</dbReference>
<reference evidence="2 3" key="1">
    <citation type="journal article" date="2009" name="Science">
        <title>Green evolution and dynamic adaptations revealed by genomes of the marine picoeukaryotes Micromonas.</title>
        <authorList>
            <person name="Worden A.Z."/>
            <person name="Lee J.H."/>
            <person name="Mock T."/>
            <person name="Rouze P."/>
            <person name="Simmons M.P."/>
            <person name="Aerts A.L."/>
            <person name="Allen A.E."/>
            <person name="Cuvelier M.L."/>
            <person name="Derelle E."/>
            <person name="Everett M.V."/>
            <person name="Foulon E."/>
            <person name="Grimwood J."/>
            <person name="Gundlach H."/>
            <person name="Henrissat B."/>
            <person name="Napoli C."/>
            <person name="McDonald S.M."/>
            <person name="Parker M.S."/>
            <person name="Rombauts S."/>
            <person name="Salamov A."/>
            <person name="Von Dassow P."/>
            <person name="Badger J.H."/>
            <person name="Coutinho P.M."/>
            <person name="Demir E."/>
            <person name="Dubchak I."/>
            <person name="Gentemann C."/>
            <person name="Eikrem W."/>
            <person name="Gready J.E."/>
            <person name="John U."/>
            <person name="Lanier W."/>
            <person name="Lindquist E.A."/>
            <person name="Lucas S."/>
            <person name="Mayer K.F."/>
            <person name="Moreau H."/>
            <person name="Not F."/>
            <person name="Otillar R."/>
            <person name="Panaud O."/>
            <person name="Pangilinan J."/>
            <person name="Paulsen I."/>
            <person name="Piegu B."/>
            <person name="Poliakov A."/>
            <person name="Robbens S."/>
            <person name="Schmutz J."/>
            <person name="Toulza E."/>
            <person name="Wyss T."/>
            <person name="Zelensky A."/>
            <person name="Zhou K."/>
            <person name="Armbrust E.V."/>
            <person name="Bhattacharya D."/>
            <person name="Goodenough U.W."/>
            <person name="Van de Peer Y."/>
            <person name="Grigoriev I.V."/>
        </authorList>
    </citation>
    <scope>NUCLEOTIDE SEQUENCE [LARGE SCALE GENOMIC DNA]</scope>
    <source>
        <strain evidence="3">RCC299 / NOUM17</strain>
    </source>
</reference>
<dbReference type="Proteomes" id="UP000002009">
    <property type="component" value="Chromosome 8"/>
</dbReference>
<sequence>MSRSSLIPTQESGYGSTPAVVSAKKESSPFTRNRVIALACSALGLIAVVGFGSRMNSDAALGNPFQQIMHAQAKQYEALQASKAAGIKMLSTMPVRPVFAPNARAQLGASEYQRCVAHDSKPSEGYNVSDSDQIRRDLVFDVSREDYPAVTAYNDSKTLLADVSCKVTPPGKFLDTELCMSRTDFCDQSCKMPVPANCDYTTKSFGACEPSVRTICNGITTFHYECETMQDELQHVTNEYDALSPGVPPCRVDADAPFAKAAYAQMKYEAAYVDWVNAVNDATEVCTIGHALWVHNLGLYQAHYDAMENTIGDLKALCNASNPEEEFDISEAVAEASKSYFKPSSGPHKGRKLVWWQQLCEPSIAALEELLKSLEIASPQLMCFAETCQMKKAAEADAFEALVAAHNKFSIAYSAYTTEVDAYNKKVEAKETALAVAIAAFESFHPVKDKIAMSYTKVVSAFEKVDEAFDPENPVCPVIPGVYPLLDPCQTQTLCHEMMKKHFDEYVDVDTCSAKDTDGAKHAICNPPPSPPPPPPSPSPPPPQLSPEERAARARAEALRRNGASASGIPGFLDAAMKDKVKEKVVQAVVDELEESRR</sequence>
<organism evidence="2 3">
    <name type="scientific">Micromonas commoda (strain RCC299 / NOUM17 / CCMP2709)</name>
    <name type="common">Picoplanktonic green alga</name>
    <dbReference type="NCBI Taxonomy" id="296587"/>
    <lineage>
        <taxon>Eukaryota</taxon>
        <taxon>Viridiplantae</taxon>
        <taxon>Chlorophyta</taxon>
        <taxon>Mamiellophyceae</taxon>
        <taxon>Mamiellales</taxon>
        <taxon>Mamiellaceae</taxon>
        <taxon>Micromonas</taxon>
    </lineage>
</organism>
<dbReference type="RefSeq" id="XP_002508270.1">
    <property type="nucleotide sequence ID" value="XM_002508224.1"/>
</dbReference>
<feature type="compositionally biased region" description="Basic and acidic residues" evidence="1">
    <location>
        <begin position="547"/>
        <end position="560"/>
    </location>
</feature>
<feature type="region of interest" description="Disordered" evidence="1">
    <location>
        <begin position="1"/>
        <end position="20"/>
    </location>
</feature>
<evidence type="ECO:0000313" key="2">
    <source>
        <dbReference type="EMBL" id="ACO69528.1"/>
    </source>
</evidence>
<dbReference type="AlphaFoldDB" id="C1FGD6"/>
<gene>
    <name evidence="2" type="ORF">MICPUN_105962</name>
</gene>
<dbReference type="GeneID" id="8245616"/>
<evidence type="ECO:0000256" key="1">
    <source>
        <dbReference type="SAM" id="MobiDB-lite"/>
    </source>
</evidence>
<feature type="region of interest" description="Disordered" evidence="1">
    <location>
        <begin position="517"/>
        <end position="571"/>
    </location>
</feature>
<protein>
    <submittedName>
        <fullName evidence="2">Uncharacterized protein</fullName>
    </submittedName>
</protein>
<keyword evidence="3" id="KW-1185">Reference proteome</keyword>
<feature type="compositionally biased region" description="Pro residues" evidence="1">
    <location>
        <begin position="526"/>
        <end position="545"/>
    </location>
</feature>
<dbReference type="KEGG" id="mis:MICPUN_105962"/>
<name>C1FGD6_MICCC</name>
<evidence type="ECO:0000313" key="3">
    <source>
        <dbReference type="Proteomes" id="UP000002009"/>
    </source>
</evidence>